<dbReference type="AlphaFoldDB" id="A0A7J0BNZ5"/>
<dbReference type="PROSITE" id="PS00194">
    <property type="entry name" value="THIOREDOXIN_1"/>
    <property type="match status" value="1"/>
</dbReference>
<reference evidence="4 5" key="1">
    <citation type="submission" date="2020-05" db="EMBL/GenBank/DDBJ databases">
        <title>Draft genome sequence of Desulfovibrio sp. strain HN2T.</title>
        <authorList>
            <person name="Ueno A."/>
            <person name="Tamazawa S."/>
            <person name="Tamamura S."/>
            <person name="Murakami T."/>
            <person name="Kiyama T."/>
            <person name="Inomata H."/>
            <person name="Amano Y."/>
            <person name="Miyakawa K."/>
            <person name="Tamaki H."/>
            <person name="Naganuma T."/>
            <person name="Kaneko K."/>
        </authorList>
    </citation>
    <scope>NUCLEOTIDE SEQUENCE [LARGE SCALE GENOMIC DNA]</scope>
    <source>
        <strain evidence="4 5">HN2</strain>
    </source>
</reference>
<gene>
    <name evidence="4" type="ORF">DSM101010T_31390</name>
</gene>
<evidence type="ECO:0000313" key="5">
    <source>
        <dbReference type="Proteomes" id="UP000503840"/>
    </source>
</evidence>
<accession>A0A7J0BNZ5</accession>
<keyword evidence="1" id="KW-0676">Redox-active center</keyword>
<dbReference type="InterPro" id="IPR013766">
    <property type="entry name" value="Thioredoxin_domain"/>
</dbReference>
<dbReference type="InterPro" id="IPR000866">
    <property type="entry name" value="AhpC/TSA"/>
</dbReference>
<evidence type="ECO:0000313" key="4">
    <source>
        <dbReference type="EMBL" id="GFM34774.1"/>
    </source>
</evidence>
<dbReference type="EMBL" id="BLVO01000016">
    <property type="protein sequence ID" value="GFM34774.1"/>
    <property type="molecule type" value="Genomic_DNA"/>
</dbReference>
<dbReference type="GO" id="GO:0016491">
    <property type="term" value="F:oxidoreductase activity"/>
    <property type="evidence" value="ECO:0007669"/>
    <property type="project" value="InterPro"/>
</dbReference>
<organism evidence="4 5">
    <name type="scientific">Desulfovibrio subterraneus</name>
    <dbReference type="NCBI Taxonomy" id="2718620"/>
    <lineage>
        <taxon>Bacteria</taxon>
        <taxon>Pseudomonadati</taxon>
        <taxon>Thermodesulfobacteriota</taxon>
        <taxon>Desulfovibrionia</taxon>
        <taxon>Desulfovibrionales</taxon>
        <taxon>Desulfovibrionaceae</taxon>
        <taxon>Desulfovibrio</taxon>
    </lineage>
</organism>
<keyword evidence="5" id="KW-1185">Reference proteome</keyword>
<evidence type="ECO:0000256" key="1">
    <source>
        <dbReference type="ARBA" id="ARBA00023284"/>
    </source>
</evidence>
<name>A0A7J0BNZ5_9BACT</name>
<dbReference type="Gene3D" id="3.40.30.10">
    <property type="entry name" value="Glutaredoxin"/>
    <property type="match status" value="1"/>
</dbReference>
<dbReference type="InterPro" id="IPR036249">
    <property type="entry name" value="Thioredoxin-like_sf"/>
</dbReference>
<protein>
    <submittedName>
        <fullName evidence="4">Alkyl hydroperoxide reductase</fullName>
    </submittedName>
</protein>
<evidence type="ECO:0000259" key="3">
    <source>
        <dbReference type="PROSITE" id="PS51352"/>
    </source>
</evidence>
<keyword evidence="2" id="KW-0732">Signal</keyword>
<feature type="signal peptide" evidence="2">
    <location>
        <begin position="1"/>
        <end position="24"/>
    </location>
</feature>
<proteinExistence type="predicted"/>
<dbReference type="Proteomes" id="UP000503840">
    <property type="component" value="Unassembled WGS sequence"/>
</dbReference>
<feature type="domain" description="Thioredoxin" evidence="3">
    <location>
        <begin position="27"/>
        <end position="185"/>
    </location>
</feature>
<dbReference type="PROSITE" id="PS51352">
    <property type="entry name" value="THIOREDOXIN_2"/>
    <property type="match status" value="1"/>
</dbReference>
<dbReference type="SUPFAM" id="SSF52833">
    <property type="entry name" value="Thioredoxin-like"/>
    <property type="match status" value="1"/>
</dbReference>
<dbReference type="InterPro" id="IPR017937">
    <property type="entry name" value="Thioredoxin_CS"/>
</dbReference>
<sequence>MKRPNLLLILAVLLVPLLAGTLHAEPLKAGEAFPDVVLSGDLTAVQKDYLGLTGEGPWTLKDVKADYVLIEVFSMYCPHCQAEAPAVNELYELMNASPHAGAMKLIGIGAGNSRFEVQFFRKKYGISLPLFEDTELALHTQLGQPATPHFYLVNLKGGQLETLYSETGRMKSPAAFFTKQKQAAGLK</sequence>
<feature type="chain" id="PRO_5029822282" evidence="2">
    <location>
        <begin position="25"/>
        <end position="187"/>
    </location>
</feature>
<evidence type="ECO:0000256" key="2">
    <source>
        <dbReference type="SAM" id="SignalP"/>
    </source>
</evidence>
<comment type="caution">
    <text evidence="4">The sequence shown here is derived from an EMBL/GenBank/DDBJ whole genome shotgun (WGS) entry which is preliminary data.</text>
</comment>
<dbReference type="CDD" id="cd02966">
    <property type="entry name" value="TlpA_like_family"/>
    <property type="match status" value="1"/>
</dbReference>
<dbReference type="RefSeq" id="WP_174406433.1">
    <property type="nucleotide sequence ID" value="NZ_BLVO01000016.1"/>
</dbReference>
<dbReference type="Pfam" id="PF00578">
    <property type="entry name" value="AhpC-TSA"/>
    <property type="match status" value="1"/>
</dbReference>
<dbReference type="GO" id="GO:0016209">
    <property type="term" value="F:antioxidant activity"/>
    <property type="evidence" value="ECO:0007669"/>
    <property type="project" value="InterPro"/>
</dbReference>